<accession>A0ABT9FA90</accession>
<evidence type="ECO:0000313" key="3">
    <source>
        <dbReference type="Proteomes" id="UP001177212"/>
    </source>
</evidence>
<sequence length="207" mass="23601">MQQYIQNDAYFNQNHSEINNWLKNVKGHDDRTKAVSIYYLVRDGIKYDPFTLLDGAKSLSSDYCLDNKAAYCIPKASLQIALSRAINIPARLGLADVRNHLSTPKLDKLLKNDVFTMHAYVEQFIEGNWVKSTPAFNKELCDLVSIKPLEFDGVNHSLFHQFTADGEKHMEYLKDHGQFAAMPTALINKSCDHYYPHLALDFSNIGK</sequence>
<reference evidence="2" key="1">
    <citation type="submission" date="2023-07" db="EMBL/GenBank/DDBJ databases">
        <title>Genome content predicts the carbon catabolic preferences of heterotrophic bacteria.</title>
        <authorList>
            <person name="Gralka M."/>
        </authorList>
    </citation>
    <scope>NUCLEOTIDE SEQUENCE</scope>
    <source>
        <strain evidence="2">4G09</strain>
    </source>
</reference>
<dbReference type="InterPro" id="IPR038765">
    <property type="entry name" value="Papain-like_cys_pep_sf"/>
</dbReference>
<dbReference type="Gene3D" id="3.10.620.30">
    <property type="match status" value="1"/>
</dbReference>
<evidence type="ECO:0000313" key="2">
    <source>
        <dbReference type="EMBL" id="MDP2563702.1"/>
    </source>
</evidence>
<dbReference type="RefSeq" id="WP_305471223.1">
    <property type="nucleotide sequence ID" value="NZ_JAUYVT010000002.1"/>
</dbReference>
<dbReference type="PANTHER" id="PTHR33490:SF3">
    <property type="entry name" value="CONSERVED INTEGRAL MEMBRANE PROTEIN"/>
    <property type="match status" value="1"/>
</dbReference>
<dbReference type="PANTHER" id="PTHR33490">
    <property type="entry name" value="BLR5614 PROTEIN-RELATED"/>
    <property type="match status" value="1"/>
</dbReference>
<dbReference type="InterPro" id="IPR002931">
    <property type="entry name" value="Transglutaminase-like"/>
</dbReference>
<dbReference type="Pfam" id="PF01841">
    <property type="entry name" value="Transglut_core"/>
    <property type="match status" value="1"/>
</dbReference>
<comment type="caution">
    <text evidence="2">The sequence shown here is derived from an EMBL/GenBank/DDBJ whole genome shotgun (WGS) entry which is preliminary data.</text>
</comment>
<proteinExistence type="predicted"/>
<feature type="domain" description="Transglutaminase-like" evidence="1">
    <location>
        <begin position="26"/>
        <end position="131"/>
    </location>
</feature>
<dbReference type="SUPFAM" id="SSF54001">
    <property type="entry name" value="Cysteine proteinases"/>
    <property type="match status" value="1"/>
</dbReference>
<protein>
    <submittedName>
        <fullName evidence="2">Transglutaminase-like domain-containing protein</fullName>
    </submittedName>
</protein>
<dbReference type="Proteomes" id="UP001177212">
    <property type="component" value="Unassembled WGS sequence"/>
</dbReference>
<organism evidence="2 3">
    <name type="scientific">Pseudoalteromonas marina</name>
    <dbReference type="NCBI Taxonomy" id="267375"/>
    <lineage>
        <taxon>Bacteria</taxon>
        <taxon>Pseudomonadati</taxon>
        <taxon>Pseudomonadota</taxon>
        <taxon>Gammaproteobacteria</taxon>
        <taxon>Alteromonadales</taxon>
        <taxon>Pseudoalteromonadaceae</taxon>
        <taxon>Pseudoalteromonas</taxon>
    </lineage>
</organism>
<evidence type="ECO:0000259" key="1">
    <source>
        <dbReference type="Pfam" id="PF01841"/>
    </source>
</evidence>
<gene>
    <name evidence="2" type="ORF">Q8W34_03615</name>
</gene>
<name>A0ABT9FA90_9GAMM</name>
<keyword evidence="3" id="KW-1185">Reference proteome</keyword>
<dbReference type="EMBL" id="JAUYVT010000002">
    <property type="protein sequence ID" value="MDP2563702.1"/>
    <property type="molecule type" value="Genomic_DNA"/>
</dbReference>